<sequence length="327" mass="37578">MAESTGVIPDLPKIDITEPNRFLNDLMLSPFWKVEKGQDGSFIARARSIYENWPSRNRGMFLFEFATDPHAEISKDYQIHNRYLESTSSDFNKRIFSSFSMMVVFQNPQVTLGKSGQKATIPVYESFENKIGLNSSSDLAFKLSSQQEIYVVLQEQGSDPERKTTFSEILPLMKELAGLANSPKTYQVEERYATFFKTFFSLPLKDNEIKRYPGLQDRDTFYGYFRVKPDTGYDGINIKISHPVYCPGEGTGKHSRLRKAEYLGKPHNAGDVLFFLIEDNAVYLPDEYDQRFGTFSGKESFEGDLEVLNDQEKVLLKVKAQFKGWER</sequence>
<proteinExistence type="predicted"/>
<accession>A0A2N1PIF0</accession>
<evidence type="ECO:0000313" key="1">
    <source>
        <dbReference type="EMBL" id="PKK88072.1"/>
    </source>
</evidence>
<comment type="caution">
    <text evidence="1">The sequence shown here is derived from an EMBL/GenBank/DDBJ whole genome shotgun (WGS) entry which is preliminary data.</text>
</comment>
<dbReference type="Proteomes" id="UP000233256">
    <property type="component" value="Unassembled WGS sequence"/>
</dbReference>
<reference evidence="1 2" key="1">
    <citation type="journal article" date="2017" name="ISME J.">
        <title>Potential for microbial H2 and metal transformations associated with novel bacteria and archaea in deep terrestrial subsurface sediments.</title>
        <authorList>
            <person name="Hernsdorf A.W."/>
            <person name="Amano Y."/>
            <person name="Miyakawa K."/>
            <person name="Ise K."/>
            <person name="Suzuki Y."/>
            <person name="Anantharaman K."/>
            <person name="Probst A."/>
            <person name="Burstein D."/>
            <person name="Thomas B.C."/>
            <person name="Banfield J.F."/>
        </authorList>
    </citation>
    <scope>NUCLEOTIDE SEQUENCE [LARGE SCALE GENOMIC DNA]</scope>
    <source>
        <strain evidence="1">HGW-Wallbacteria-1</strain>
    </source>
</reference>
<protein>
    <submittedName>
        <fullName evidence="1">Uncharacterized protein</fullName>
    </submittedName>
</protein>
<name>A0A2N1PIF0_9BACT</name>
<dbReference type="AlphaFoldDB" id="A0A2N1PIF0"/>
<gene>
    <name evidence="1" type="ORF">CVV64_20380</name>
</gene>
<evidence type="ECO:0000313" key="2">
    <source>
        <dbReference type="Proteomes" id="UP000233256"/>
    </source>
</evidence>
<organism evidence="1 2">
    <name type="scientific">Candidatus Wallbacteria bacterium HGW-Wallbacteria-1</name>
    <dbReference type="NCBI Taxonomy" id="2013854"/>
    <lineage>
        <taxon>Bacteria</taxon>
        <taxon>Candidatus Walliibacteriota</taxon>
    </lineage>
</organism>
<dbReference type="EMBL" id="PGXC01000069">
    <property type="protein sequence ID" value="PKK88072.1"/>
    <property type="molecule type" value="Genomic_DNA"/>
</dbReference>